<evidence type="ECO:0000313" key="2">
    <source>
        <dbReference type="WBParaSite" id="L893_g3667.t1"/>
    </source>
</evidence>
<reference evidence="2" key="1">
    <citation type="submission" date="2016-11" db="UniProtKB">
        <authorList>
            <consortium name="WormBaseParasite"/>
        </authorList>
    </citation>
    <scope>IDENTIFICATION</scope>
</reference>
<accession>A0A1I8AAR7</accession>
<protein>
    <submittedName>
        <fullName evidence="2">Histidine kinase</fullName>
    </submittedName>
</protein>
<keyword evidence="1" id="KW-1185">Reference proteome</keyword>
<name>A0A1I8AAR7_9BILA</name>
<dbReference type="AlphaFoldDB" id="A0A1I8AAR7"/>
<sequence>NSYLDDLMEILSHGGRLHRRGLINADLDMLRDSLVLIGRMVDKLEQTVLQLVVVDLDELKFSQSPS</sequence>
<dbReference type="WBParaSite" id="L893_g3667.t1">
    <property type="protein sequence ID" value="L893_g3667.t1"/>
    <property type="gene ID" value="L893_g3667"/>
</dbReference>
<evidence type="ECO:0000313" key="1">
    <source>
        <dbReference type="Proteomes" id="UP000095287"/>
    </source>
</evidence>
<dbReference type="Proteomes" id="UP000095287">
    <property type="component" value="Unplaced"/>
</dbReference>
<organism evidence="1 2">
    <name type="scientific">Steinernema glaseri</name>
    <dbReference type="NCBI Taxonomy" id="37863"/>
    <lineage>
        <taxon>Eukaryota</taxon>
        <taxon>Metazoa</taxon>
        <taxon>Ecdysozoa</taxon>
        <taxon>Nematoda</taxon>
        <taxon>Chromadorea</taxon>
        <taxon>Rhabditida</taxon>
        <taxon>Tylenchina</taxon>
        <taxon>Panagrolaimomorpha</taxon>
        <taxon>Strongyloidoidea</taxon>
        <taxon>Steinernematidae</taxon>
        <taxon>Steinernema</taxon>
    </lineage>
</organism>
<proteinExistence type="predicted"/>